<dbReference type="GO" id="GO:0005840">
    <property type="term" value="C:ribosome"/>
    <property type="evidence" value="ECO:0007669"/>
    <property type="project" value="UniProtKB-KW"/>
</dbReference>
<protein>
    <submittedName>
        <fullName evidence="2">Putative sigma 54 modulation protein/ribosomal protein S30EA</fullName>
    </submittedName>
</protein>
<comment type="caution">
    <text evidence="2">The sequence shown here is derived from an EMBL/GenBank/DDBJ whole genome shotgun (WGS) entry which is preliminary data.</text>
</comment>
<evidence type="ECO:0000313" key="3">
    <source>
        <dbReference type="Proteomes" id="UP000005824"/>
    </source>
</evidence>
<dbReference type="Gene3D" id="3.30.160.100">
    <property type="entry name" value="Ribosome hibernation promotion factor-like"/>
    <property type="match status" value="1"/>
</dbReference>
<organism evidence="2 3">
    <name type="scientific">Chthoniobacter flavus Ellin428</name>
    <dbReference type="NCBI Taxonomy" id="497964"/>
    <lineage>
        <taxon>Bacteria</taxon>
        <taxon>Pseudomonadati</taxon>
        <taxon>Verrucomicrobiota</taxon>
        <taxon>Spartobacteria</taxon>
        <taxon>Chthoniobacterales</taxon>
        <taxon>Chthoniobacteraceae</taxon>
        <taxon>Chthoniobacter</taxon>
    </lineage>
</organism>
<dbReference type="Gene3D" id="1.10.10.10">
    <property type="entry name" value="Winged helix-like DNA-binding domain superfamily/Winged helix DNA-binding domain"/>
    <property type="match status" value="1"/>
</dbReference>
<dbReference type="InterPro" id="IPR036388">
    <property type="entry name" value="WH-like_DNA-bd_sf"/>
</dbReference>
<evidence type="ECO:0000313" key="2">
    <source>
        <dbReference type="EMBL" id="EDY17938.1"/>
    </source>
</evidence>
<proteinExistence type="predicted"/>
<dbReference type="AlphaFoldDB" id="B4D6Y7"/>
<keyword evidence="2" id="KW-0689">Ribosomal protein</keyword>
<dbReference type="InterPro" id="IPR003489">
    <property type="entry name" value="RHF/RaiA"/>
</dbReference>
<dbReference type="eggNOG" id="COG1595">
    <property type="taxonomic scope" value="Bacteria"/>
</dbReference>
<dbReference type="Pfam" id="PF02482">
    <property type="entry name" value="Ribosomal_S30AE"/>
    <property type="match status" value="1"/>
</dbReference>
<dbReference type="EMBL" id="ABVL01000016">
    <property type="protein sequence ID" value="EDY17938.1"/>
    <property type="molecule type" value="Genomic_DNA"/>
</dbReference>
<feature type="region of interest" description="Disordered" evidence="1">
    <location>
        <begin position="253"/>
        <end position="280"/>
    </location>
</feature>
<dbReference type="InterPro" id="IPR036567">
    <property type="entry name" value="RHF-like"/>
</dbReference>
<dbReference type="SUPFAM" id="SSF88659">
    <property type="entry name" value="Sigma3 and sigma4 domains of RNA polymerase sigma factors"/>
    <property type="match status" value="1"/>
</dbReference>
<sequence length="372" mass="41926">MRPIERPAAIRWHIVNRHLHPGVTVREKLAEKIAALSQLLVHFPPDSIHLQVVLDKMAKKGLYEVRLTLRLPSNILHAEKTGTDLLVTINTAVNALKREVMSLKADLRGDYRWKRPARRAALRTAKEARFASPPPADGVLGIHVDLAAQLFAAHHPSLLSHAVRVLRMAELTGDIPVGALDAGDVVDEVARIVIDPIGGTPKPAPVTYQQWFFRLVQEEVDRQVRRFAEEMRLRVIPPEGISSHEAQICETQPTCDRSSESFEAEEESLPEDRVVDGQMLPPDSAIAGRELVERLQQEVKTWPSLERQIFELHYLVGLEVADVAKITHQPEADILAFIEKIQPRLRDFLRRTVCAPRPVDEELGLPENLRSR</sequence>
<reference evidence="2 3" key="1">
    <citation type="journal article" date="2011" name="J. Bacteriol.">
        <title>Genome sequence of Chthoniobacter flavus Ellin428, an aerobic heterotrophic soil bacterium.</title>
        <authorList>
            <person name="Kant R."/>
            <person name="van Passel M.W."/>
            <person name="Palva A."/>
            <person name="Lucas S."/>
            <person name="Lapidus A."/>
            <person name="Glavina Del Rio T."/>
            <person name="Dalin E."/>
            <person name="Tice H."/>
            <person name="Bruce D."/>
            <person name="Goodwin L."/>
            <person name="Pitluck S."/>
            <person name="Larimer F.W."/>
            <person name="Land M.L."/>
            <person name="Hauser L."/>
            <person name="Sangwan P."/>
            <person name="de Vos W.M."/>
            <person name="Janssen P.H."/>
            <person name="Smidt H."/>
        </authorList>
    </citation>
    <scope>NUCLEOTIDE SEQUENCE [LARGE SCALE GENOMIC DNA]</scope>
    <source>
        <strain evidence="2 3">Ellin428</strain>
    </source>
</reference>
<keyword evidence="2" id="KW-0687">Ribonucleoprotein</keyword>
<dbReference type="InParanoid" id="B4D6Y7"/>
<dbReference type="RefSeq" id="WP_006981998.1">
    <property type="nucleotide sequence ID" value="NZ_ABVL01000016.1"/>
</dbReference>
<accession>B4D6Y7</accession>
<evidence type="ECO:0000256" key="1">
    <source>
        <dbReference type="SAM" id="MobiDB-lite"/>
    </source>
</evidence>
<gene>
    <name evidence="2" type="ORF">CfE428DRAFT_4677</name>
</gene>
<name>B4D6Y7_9BACT</name>
<dbReference type="SUPFAM" id="SSF69754">
    <property type="entry name" value="Ribosome binding protein Y (YfiA homologue)"/>
    <property type="match status" value="1"/>
</dbReference>
<keyword evidence="3" id="KW-1185">Reference proteome</keyword>
<dbReference type="InterPro" id="IPR013324">
    <property type="entry name" value="RNA_pol_sigma_r3/r4-like"/>
</dbReference>
<dbReference type="Proteomes" id="UP000005824">
    <property type="component" value="Unassembled WGS sequence"/>
</dbReference>
<dbReference type="STRING" id="497964.CfE428DRAFT_4677"/>